<organism evidence="7 8">
    <name type="scientific">Zostera marina</name>
    <name type="common">Eelgrass</name>
    <dbReference type="NCBI Taxonomy" id="29655"/>
    <lineage>
        <taxon>Eukaryota</taxon>
        <taxon>Viridiplantae</taxon>
        <taxon>Streptophyta</taxon>
        <taxon>Embryophyta</taxon>
        <taxon>Tracheophyta</taxon>
        <taxon>Spermatophyta</taxon>
        <taxon>Magnoliopsida</taxon>
        <taxon>Liliopsida</taxon>
        <taxon>Zosteraceae</taxon>
        <taxon>Zostera</taxon>
    </lineage>
</organism>
<name>A0A0K9NNU0_ZOSMR</name>
<dbReference type="SMART" id="SM00184">
    <property type="entry name" value="RING"/>
    <property type="match status" value="1"/>
</dbReference>
<evidence type="ECO:0000313" key="8">
    <source>
        <dbReference type="Proteomes" id="UP000036987"/>
    </source>
</evidence>
<dbReference type="SUPFAM" id="SSF57850">
    <property type="entry name" value="RING/U-box"/>
    <property type="match status" value="1"/>
</dbReference>
<sequence length="147" mass="16196">MSSTCRRLLQQPTSQPLPSDSYVVVILAALLCALICVIGLALVARCAWIRRNASSSSFTLPQYSDKGIKKNVLKALPKLTFQQTLSDDRKLSSDCAICLTDFAEGDSIRALPQCGHGFHVKCVDTWLKLHSSCPSCRRILVRPMKTT</sequence>
<keyword evidence="5" id="KW-1133">Transmembrane helix</keyword>
<dbReference type="InterPro" id="IPR001841">
    <property type="entry name" value="Znf_RING"/>
</dbReference>
<evidence type="ECO:0000256" key="5">
    <source>
        <dbReference type="SAM" id="Phobius"/>
    </source>
</evidence>
<evidence type="ECO:0000313" key="7">
    <source>
        <dbReference type="EMBL" id="KMZ57742.1"/>
    </source>
</evidence>
<keyword evidence="2 4" id="KW-0863">Zinc-finger</keyword>
<keyword evidence="5" id="KW-0472">Membrane</keyword>
<gene>
    <name evidence="7" type="ORF">ZOSMA_82G00580</name>
</gene>
<dbReference type="GO" id="GO:0008270">
    <property type="term" value="F:zinc ion binding"/>
    <property type="evidence" value="ECO:0007669"/>
    <property type="project" value="UniProtKB-KW"/>
</dbReference>
<dbReference type="EMBL" id="LFYR01002027">
    <property type="protein sequence ID" value="KMZ57742.1"/>
    <property type="molecule type" value="Genomic_DNA"/>
</dbReference>
<dbReference type="OrthoDB" id="8062037at2759"/>
<protein>
    <submittedName>
        <fullName evidence="7">Ring finger protein</fullName>
    </submittedName>
</protein>
<keyword evidence="5" id="KW-0812">Transmembrane</keyword>
<dbReference type="InterPro" id="IPR052788">
    <property type="entry name" value="RING-type_E3_ligase_ATL"/>
</dbReference>
<evidence type="ECO:0000256" key="1">
    <source>
        <dbReference type="ARBA" id="ARBA00022723"/>
    </source>
</evidence>
<evidence type="ECO:0000256" key="4">
    <source>
        <dbReference type="PROSITE-ProRule" id="PRU00175"/>
    </source>
</evidence>
<dbReference type="AlphaFoldDB" id="A0A0K9NNU0"/>
<dbReference type="CDD" id="cd16461">
    <property type="entry name" value="RING-H2_EL5-like"/>
    <property type="match status" value="1"/>
</dbReference>
<accession>A0A0K9NNU0</accession>
<dbReference type="InterPro" id="IPR013083">
    <property type="entry name" value="Znf_RING/FYVE/PHD"/>
</dbReference>
<keyword evidence="1" id="KW-0479">Metal-binding</keyword>
<reference evidence="8" key="1">
    <citation type="journal article" date="2016" name="Nature">
        <title>The genome of the seagrass Zostera marina reveals angiosperm adaptation to the sea.</title>
        <authorList>
            <person name="Olsen J.L."/>
            <person name="Rouze P."/>
            <person name="Verhelst B."/>
            <person name="Lin Y.-C."/>
            <person name="Bayer T."/>
            <person name="Collen J."/>
            <person name="Dattolo E."/>
            <person name="De Paoli E."/>
            <person name="Dittami S."/>
            <person name="Maumus F."/>
            <person name="Michel G."/>
            <person name="Kersting A."/>
            <person name="Lauritano C."/>
            <person name="Lohaus R."/>
            <person name="Toepel M."/>
            <person name="Tonon T."/>
            <person name="Vanneste K."/>
            <person name="Amirebrahimi M."/>
            <person name="Brakel J."/>
            <person name="Bostroem C."/>
            <person name="Chovatia M."/>
            <person name="Grimwood J."/>
            <person name="Jenkins J.W."/>
            <person name="Jueterbock A."/>
            <person name="Mraz A."/>
            <person name="Stam W.T."/>
            <person name="Tice H."/>
            <person name="Bornberg-Bauer E."/>
            <person name="Green P.J."/>
            <person name="Pearson G.A."/>
            <person name="Procaccini G."/>
            <person name="Duarte C.M."/>
            <person name="Schmutz J."/>
            <person name="Reusch T.B.H."/>
            <person name="Van de Peer Y."/>
        </authorList>
    </citation>
    <scope>NUCLEOTIDE SEQUENCE [LARGE SCALE GENOMIC DNA]</scope>
    <source>
        <strain evidence="8">cv. Finnish</strain>
    </source>
</reference>
<feature type="transmembrane region" description="Helical" evidence="5">
    <location>
        <begin position="22"/>
        <end position="44"/>
    </location>
</feature>
<dbReference type="PANTHER" id="PTHR45798:SF97">
    <property type="entry name" value="ALCOHOL-SENSITIVE RING FINGER PROTEIN 1"/>
    <property type="match status" value="1"/>
</dbReference>
<feature type="domain" description="RING-type" evidence="6">
    <location>
        <begin position="95"/>
        <end position="137"/>
    </location>
</feature>
<keyword evidence="8" id="KW-1185">Reference proteome</keyword>
<dbReference type="STRING" id="29655.A0A0K9NNU0"/>
<dbReference type="Gene3D" id="3.30.40.10">
    <property type="entry name" value="Zinc/RING finger domain, C3HC4 (zinc finger)"/>
    <property type="match status" value="1"/>
</dbReference>
<comment type="caution">
    <text evidence="7">The sequence shown here is derived from an EMBL/GenBank/DDBJ whole genome shotgun (WGS) entry which is preliminary data.</text>
</comment>
<dbReference type="Pfam" id="PF13639">
    <property type="entry name" value="zf-RING_2"/>
    <property type="match status" value="1"/>
</dbReference>
<proteinExistence type="predicted"/>
<dbReference type="PROSITE" id="PS50089">
    <property type="entry name" value="ZF_RING_2"/>
    <property type="match status" value="1"/>
</dbReference>
<evidence type="ECO:0000256" key="3">
    <source>
        <dbReference type="ARBA" id="ARBA00022833"/>
    </source>
</evidence>
<evidence type="ECO:0000256" key="2">
    <source>
        <dbReference type="ARBA" id="ARBA00022771"/>
    </source>
</evidence>
<dbReference type="GO" id="GO:0061630">
    <property type="term" value="F:ubiquitin protein ligase activity"/>
    <property type="evidence" value="ECO:0000318"/>
    <property type="project" value="GO_Central"/>
</dbReference>
<evidence type="ECO:0000259" key="6">
    <source>
        <dbReference type="PROSITE" id="PS50089"/>
    </source>
</evidence>
<dbReference type="OMA" id="CAWIRRN"/>
<keyword evidence="3" id="KW-0862">Zinc</keyword>
<dbReference type="PANTHER" id="PTHR45798">
    <property type="entry name" value="RING-H2 FINGER PROTEIN ATL61-RELATED-RELATED"/>
    <property type="match status" value="1"/>
</dbReference>
<dbReference type="Proteomes" id="UP000036987">
    <property type="component" value="Unassembled WGS sequence"/>
</dbReference>